<protein>
    <submittedName>
        <fullName evidence="1">Uncharacterized protein</fullName>
    </submittedName>
</protein>
<proteinExistence type="predicted"/>
<dbReference type="EMBL" id="BK014705">
    <property type="protein sequence ID" value="DAD68651.1"/>
    <property type="molecule type" value="Genomic_DNA"/>
</dbReference>
<reference evidence="1" key="1">
    <citation type="journal article" date="2021" name="Proc. Natl. Acad. Sci. U.S.A.">
        <title>A Catalog of Tens of Thousands of Viruses from Human Metagenomes Reveals Hidden Associations with Chronic Diseases.</title>
        <authorList>
            <person name="Tisza M.J."/>
            <person name="Buck C.B."/>
        </authorList>
    </citation>
    <scope>NUCLEOTIDE SEQUENCE</scope>
    <source>
        <strain evidence="1">CtABi4</strain>
    </source>
</reference>
<accession>A0A8S5LFK3</accession>
<sequence>MAQGRAETITHRVQRYLNSNIIVPYSLVFCKFIE</sequence>
<name>A0A8S5LFK3_9CAUD</name>
<evidence type="ECO:0000313" key="1">
    <source>
        <dbReference type="EMBL" id="DAD68651.1"/>
    </source>
</evidence>
<organism evidence="1">
    <name type="scientific">Siphoviridae sp. ctABi4</name>
    <dbReference type="NCBI Taxonomy" id="2823566"/>
    <lineage>
        <taxon>Viruses</taxon>
        <taxon>Duplodnaviria</taxon>
        <taxon>Heunggongvirae</taxon>
        <taxon>Uroviricota</taxon>
        <taxon>Caudoviricetes</taxon>
    </lineage>
</organism>